<dbReference type="InterPro" id="IPR013758">
    <property type="entry name" value="Topo_IIA_A/C_ab"/>
</dbReference>
<feature type="site" description="Transition state stabilizer" evidence="7">
    <location>
        <position position="127"/>
    </location>
</feature>
<dbReference type="Pfam" id="PF00521">
    <property type="entry name" value="DNA_topoisoIV"/>
    <property type="match status" value="1"/>
</dbReference>
<evidence type="ECO:0000256" key="7">
    <source>
        <dbReference type="HAMAP-Rule" id="MF_00936"/>
    </source>
</evidence>
<dbReference type="SUPFAM" id="SSF101904">
    <property type="entry name" value="GyrA/ParC C-terminal domain-like"/>
    <property type="match status" value="1"/>
</dbReference>
<dbReference type="InterPro" id="IPR013757">
    <property type="entry name" value="Topo_IIA_A_a_sf"/>
</dbReference>
<dbReference type="PROSITE" id="PS52040">
    <property type="entry name" value="TOPO_IIA"/>
    <property type="match status" value="1"/>
</dbReference>
<evidence type="ECO:0000256" key="1">
    <source>
        <dbReference type="ARBA" id="ARBA00000185"/>
    </source>
</evidence>
<dbReference type="InterPro" id="IPR006691">
    <property type="entry name" value="GyrA/parC_rep"/>
</dbReference>
<dbReference type="STRING" id="633194.SAMN05421759_1047"/>
<evidence type="ECO:0000313" key="11">
    <source>
        <dbReference type="Proteomes" id="UP000186684"/>
    </source>
</evidence>
<organism evidence="10 11">
    <name type="scientific">Roseivivax lentus</name>
    <dbReference type="NCBI Taxonomy" id="633194"/>
    <lineage>
        <taxon>Bacteria</taxon>
        <taxon>Pseudomonadati</taxon>
        <taxon>Pseudomonadota</taxon>
        <taxon>Alphaproteobacteria</taxon>
        <taxon>Rhodobacterales</taxon>
        <taxon>Roseobacteraceae</taxon>
        <taxon>Roseivivax</taxon>
    </lineage>
</organism>
<dbReference type="EMBL" id="FTOQ01000004">
    <property type="protein sequence ID" value="SIS81487.1"/>
    <property type="molecule type" value="Genomic_DNA"/>
</dbReference>
<keyword evidence="3 7" id="KW-0799">Topoisomerase</keyword>
<evidence type="ECO:0000256" key="2">
    <source>
        <dbReference type="ARBA" id="ARBA00022475"/>
    </source>
</evidence>
<dbReference type="GO" id="GO:0019897">
    <property type="term" value="C:extrinsic component of plasma membrane"/>
    <property type="evidence" value="ECO:0007669"/>
    <property type="project" value="UniProtKB-UniRule"/>
</dbReference>
<dbReference type="InterPro" id="IPR002205">
    <property type="entry name" value="Topo_IIA_dom_A"/>
</dbReference>
<dbReference type="OrthoDB" id="9806486at2"/>
<comment type="catalytic activity">
    <reaction evidence="1 7 8">
        <text>ATP-dependent breakage, passage and rejoining of double-stranded DNA.</text>
        <dbReference type="EC" id="5.6.2.2"/>
    </reaction>
</comment>
<accession>A0A1N7M5Z2</accession>
<gene>
    <name evidence="7" type="primary">parC</name>
    <name evidence="10" type="ORF">SAMN05421759_1047</name>
</gene>
<dbReference type="GO" id="GO:0003918">
    <property type="term" value="F:DNA topoisomerase type II (double strand cut, ATP-hydrolyzing) activity"/>
    <property type="evidence" value="ECO:0007669"/>
    <property type="project" value="UniProtKB-UniRule"/>
</dbReference>
<dbReference type="GO" id="GO:0006265">
    <property type="term" value="P:DNA topological change"/>
    <property type="evidence" value="ECO:0007669"/>
    <property type="project" value="UniProtKB-UniRule"/>
</dbReference>
<dbReference type="GO" id="GO:0005694">
    <property type="term" value="C:chromosome"/>
    <property type="evidence" value="ECO:0007669"/>
    <property type="project" value="InterPro"/>
</dbReference>
<evidence type="ECO:0000256" key="4">
    <source>
        <dbReference type="ARBA" id="ARBA00023125"/>
    </source>
</evidence>
<comment type="function">
    <text evidence="7">Topoisomerase IV is essential for chromosome segregation. It relaxes supercoiled DNA. Performs the decatenation events required during the replication of a circular DNA molecule.</text>
</comment>
<dbReference type="PANTHER" id="PTHR43493">
    <property type="entry name" value="DNA GYRASE/TOPOISOMERASE SUBUNIT A"/>
    <property type="match status" value="1"/>
</dbReference>
<evidence type="ECO:0000256" key="6">
    <source>
        <dbReference type="ARBA" id="ARBA00023235"/>
    </source>
</evidence>
<dbReference type="InterPro" id="IPR013760">
    <property type="entry name" value="Topo_IIA-like_dom_sf"/>
</dbReference>
<feature type="site" description="Interaction with DNA" evidence="7">
    <location>
        <position position="84"/>
    </location>
</feature>
<reference evidence="11" key="1">
    <citation type="submission" date="2017-01" db="EMBL/GenBank/DDBJ databases">
        <authorList>
            <person name="Varghese N."/>
            <person name="Submissions S."/>
        </authorList>
    </citation>
    <scope>NUCLEOTIDE SEQUENCE [LARGE SCALE GENOMIC DNA]</scope>
    <source>
        <strain evidence="11">DSM 29430</strain>
    </source>
</reference>
<keyword evidence="5 7" id="KW-0472">Membrane</keyword>
<feature type="site" description="Interaction with DNA" evidence="7">
    <location>
        <position position="86"/>
    </location>
</feature>
<dbReference type="CDD" id="cd00187">
    <property type="entry name" value="TOP4c"/>
    <property type="match status" value="1"/>
</dbReference>
<dbReference type="SUPFAM" id="SSF56719">
    <property type="entry name" value="Type II DNA topoisomerase"/>
    <property type="match status" value="1"/>
</dbReference>
<keyword evidence="11" id="KW-1185">Reference proteome</keyword>
<dbReference type="Gene3D" id="3.30.1360.40">
    <property type="match status" value="1"/>
</dbReference>
<dbReference type="EC" id="5.6.2.2" evidence="7"/>
<feature type="domain" description="Topo IIA-type catalytic" evidence="9">
    <location>
        <begin position="40"/>
        <end position="531"/>
    </location>
</feature>
<evidence type="ECO:0000259" key="9">
    <source>
        <dbReference type="PROSITE" id="PS52040"/>
    </source>
</evidence>
<dbReference type="HAMAP" id="MF_00936">
    <property type="entry name" value="ParC_type1"/>
    <property type="match status" value="1"/>
</dbReference>
<keyword evidence="2 7" id="KW-1003">Cell membrane</keyword>
<evidence type="ECO:0000256" key="5">
    <source>
        <dbReference type="ARBA" id="ARBA00023136"/>
    </source>
</evidence>
<dbReference type="SMART" id="SM00434">
    <property type="entry name" value="TOP4c"/>
    <property type="match status" value="1"/>
</dbReference>
<dbReference type="GO" id="GO:0007059">
    <property type="term" value="P:chromosome segregation"/>
    <property type="evidence" value="ECO:0007669"/>
    <property type="project" value="UniProtKB-UniRule"/>
</dbReference>
<dbReference type="PANTHER" id="PTHR43493:SF1">
    <property type="entry name" value="DNA TOPOISOMERASE 4 SUBUNIT A"/>
    <property type="match status" value="1"/>
</dbReference>
<comment type="subunit">
    <text evidence="7">Heterotetramer composed of ParC and ParE.</text>
</comment>
<evidence type="ECO:0000256" key="3">
    <source>
        <dbReference type="ARBA" id="ARBA00023029"/>
    </source>
</evidence>
<dbReference type="InterPro" id="IPR035516">
    <property type="entry name" value="Gyrase/topoIV_suA_C"/>
</dbReference>
<proteinExistence type="inferred from homology"/>
<dbReference type="NCBIfam" id="NF004044">
    <property type="entry name" value="PRK05561.1"/>
    <property type="match status" value="1"/>
</dbReference>
<comment type="subcellular location">
    <subcellularLocation>
        <location evidence="7">Cell membrane</location>
        <topology evidence="7">Peripheral membrane protein</topology>
    </subcellularLocation>
</comment>
<dbReference type="Proteomes" id="UP000186684">
    <property type="component" value="Unassembled WGS sequence"/>
</dbReference>
<dbReference type="GO" id="GO:0003677">
    <property type="term" value="F:DNA binding"/>
    <property type="evidence" value="ECO:0007669"/>
    <property type="project" value="UniProtKB-UniRule"/>
</dbReference>
<dbReference type="RefSeq" id="WP_076447176.1">
    <property type="nucleotide sequence ID" value="NZ_FTOQ01000004.1"/>
</dbReference>
<feature type="site" description="Interaction with DNA" evidence="7">
    <location>
        <position position="48"/>
    </location>
</feature>
<keyword evidence="4 7" id="KW-0238">DNA-binding</keyword>
<dbReference type="InterPro" id="IPR005742">
    <property type="entry name" value="TopoIV_A_Gneg"/>
</dbReference>
<keyword evidence="6 7" id="KW-0413">Isomerase</keyword>
<protein>
    <recommendedName>
        <fullName evidence="7">DNA topoisomerase 4 subunit A</fullName>
        <ecNumber evidence="7">5.6.2.2</ecNumber>
    </recommendedName>
    <alternativeName>
        <fullName evidence="7">Topoisomerase IV subunit A</fullName>
    </alternativeName>
</protein>
<dbReference type="InterPro" id="IPR050220">
    <property type="entry name" value="Type_II_DNA_Topoisomerases"/>
</dbReference>
<dbReference type="GO" id="GO:0005737">
    <property type="term" value="C:cytoplasm"/>
    <property type="evidence" value="ECO:0007669"/>
    <property type="project" value="TreeGrafter"/>
</dbReference>
<feature type="active site" description="O-(5'-phospho-DNA)-tyrosine intermediate" evidence="7 8">
    <location>
        <position position="128"/>
    </location>
</feature>
<evidence type="ECO:0000256" key="8">
    <source>
        <dbReference type="PROSITE-ProRule" id="PRU01384"/>
    </source>
</evidence>
<name>A0A1N7M5Z2_9RHOB</name>
<dbReference type="Gene3D" id="1.10.268.10">
    <property type="entry name" value="Topoisomerase, domain 3"/>
    <property type="match status" value="1"/>
</dbReference>
<dbReference type="GO" id="GO:0005524">
    <property type="term" value="F:ATP binding"/>
    <property type="evidence" value="ECO:0007669"/>
    <property type="project" value="InterPro"/>
</dbReference>
<evidence type="ECO:0000313" key="10">
    <source>
        <dbReference type="EMBL" id="SIS81487.1"/>
    </source>
</evidence>
<dbReference type="Pfam" id="PF03989">
    <property type="entry name" value="DNA_gyraseA_C"/>
    <property type="match status" value="3"/>
</dbReference>
<comment type="similarity">
    <text evidence="7">Belongs to the type II topoisomerase GyrA/ParC subunit family. ParC type 1 subfamily.</text>
</comment>
<dbReference type="Gene3D" id="2.120.10.90">
    <property type="entry name" value="DNA gyrase/topoisomerase IV, subunit A, C-terminal"/>
    <property type="match status" value="1"/>
</dbReference>
<dbReference type="GO" id="GO:0009330">
    <property type="term" value="C:DNA topoisomerase type II (double strand cut, ATP-hydrolyzing) complex"/>
    <property type="evidence" value="ECO:0007669"/>
    <property type="project" value="TreeGrafter"/>
</dbReference>
<dbReference type="AlphaFoldDB" id="A0A1N7M5Z2"/>
<dbReference type="Gene3D" id="3.90.199.10">
    <property type="entry name" value="Topoisomerase II, domain 5"/>
    <property type="match status" value="1"/>
</dbReference>
<sequence length="773" mass="86303">MDDDALDPKINPRDVAEPLRRAIGERYLTYALSTIMHRALPDARDGLKPVHRRILYAMRRLRLSATGGFLKSAKISGDTMGDFHPHGDAAIYDAMARLAQDFAVRYPLVDGQGNFGNIDGDNPAASRYTEARMTVMAEALLNGLDENAVDFRPNYDGRLEEPVVLPASYPNLLANGSSGIAVGMATNIPPHNIAELIDACLHLIKTPDARDDTLLNYIPGPDFPTGGTIVEPRENIAEAYRTGRGSFRLRAKWHVERLDRGTWQIIVTEIPYQVQKSKLVERLAEVIQTKKVPILADIRDESAEDIRMVLEPRSKNVDPDVLMGMLFRNSDLEVKFSLNMNVLIDGVTPQVCSLKEVLRAFLDFRREVLVRRSTHRMEKIDHRLEVLEGLIVAFLNLDRVIDIIRYDDDPKAALCREDWGRDHVRATNEKDYVSPSPVASEDGLGLTEVQAEAILNMRLRSLRRLEEMELVSERDRLMEERAGLEDLLDSETLQWDSIAEELRATKKSFGKDYAGGARRTDFSEATAIEDVPIEAMIEREPITVVCSQMGWVRALTGHIDLTRELKFKDGDGPRFIFHAETTDRLLVAGSNGRFYTMSAATLPGGRGMGEPLRLQVDLPNEAEILDILVHKPERKLLVASSAGDGFIVPEDEVVAQTRVGKQVLNVRGDVKARVVKPVTGDAVAVVGENRKVLVFPLDELPEMGRGKGVRLQKYKDGGLSDATTLTLGEGLSWRDPAGRTRTVERPELDEWIAKRAASGRMAPRGFPRDNKFN</sequence>